<dbReference type="OrthoDB" id="1918594at2759"/>
<reference evidence="3" key="1">
    <citation type="submission" date="2020-07" db="EMBL/GenBank/DDBJ databases">
        <title>Ethylene signaling mediates host invasion by parasitic plants.</title>
        <authorList>
            <person name="Yoshida S."/>
        </authorList>
    </citation>
    <scope>NUCLEOTIDE SEQUENCE</scope>
    <source>
        <strain evidence="3">Okayama</strain>
    </source>
</reference>
<protein>
    <recommendedName>
        <fullName evidence="2">F-box associated beta-propeller type 3 domain-containing protein</fullName>
    </recommendedName>
</protein>
<dbReference type="EMBL" id="BMAC01000563">
    <property type="protein sequence ID" value="GFP99265.1"/>
    <property type="molecule type" value="Genomic_DNA"/>
</dbReference>
<evidence type="ECO:0000313" key="3">
    <source>
        <dbReference type="EMBL" id="GFP99265.1"/>
    </source>
</evidence>
<proteinExistence type="predicted"/>
<dbReference type="PANTHER" id="PTHR31672">
    <property type="entry name" value="BNACNNG10540D PROTEIN"/>
    <property type="match status" value="1"/>
</dbReference>
<feature type="chain" id="PRO_5033061864" description="F-box associated beta-propeller type 3 domain-containing protein" evidence="1">
    <location>
        <begin position="21"/>
        <end position="236"/>
    </location>
</feature>
<evidence type="ECO:0000256" key="1">
    <source>
        <dbReference type="SAM" id="SignalP"/>
    </source>
</evidence>
<evidence type="ECO:0000259" key="2">
    <source>
        <dbReference type="Pfam" id="PF08268"/>
    </source>
</evidence>
<accession>A0A830CW57</accession>
<evidence type="ECO:0000313" key="4">
    <source>
        <dbReference type="Proteomes" id="UP000653305"/>
    </source>
</evidence>
<gene>
    <name evidence="3" type="ORF">PHJA_002070400</name>
</gene>
<dbReference type="PANTHER" id="PTHR31672:SF13">
    <property type="entry name" value="F-BOX PROTEIN CPR30-LIKE"/>
    <property type="match status" value="1"/>
</dbReference>
<name>A0A830CW57_9LAMI</name>
<sequence>MPTFVIQLVGLLIRNLSGYAVTFMTMTQGQIEISKFSYNSGCQFWSSCNGLMLEANYKDKYDLLITNPVTKQHYVLPPFFARTQHPNRLSAIAHAAAPMQYKVVRTCYLEIGNPFSRKFCAILTVGVDNSWRLVDTQHLSLTAAELFSSCPLVTGGFVHWARGDGFVLTLDVETEIITQIPVPHCNGERFGNYYYSSYYYFASASYLSLFDCPQQFQVGCLGDETRNQRMDEAAWN</sequence>
<keyword evidence="4" id="KW-1185">Reference proteome</keyword>
<comment type="caution">
    <text evidence="3">The sequence shown here is derived from an EMBL/GenBank/DDBJ whole genome shotgun (WGS) entry which is preliminary data.</text>
</comment>
<dbReference type="InterPro" id="IPR050796">
    <property type="entry name" value="SCF_F-box_component"/>
</dbReference>
<keyword evidence="1" id="KW-0732">Signal</keyword>
<feature type="signal peptide" evidence="1">
    <location>
        <begin position="1"/>
        <end position="20"/>
    </location>
</feature>
<dbReference type="InterPro" id="IPR013187">
    <property type="entry name" value="F-box-assoc_dom_typ3"/>
</dbReference>
<dbReference type="Pfam" id="PF08268">
    <property type="entry name" value="FBA_3"/>
    <property type="match status" value="1"/>
</dbReference>
<dbReference type="AlphaFoldDB" id="A0A830CW57"/>
<feature type="domain" description="F-box associated beta-propeller type 3" evidence="2">
    <location>
        <begin position="36"/>
        <end position="184"/>
    </location>
</feature>
<organism evidence="3 4">
    <name type="scientific">Phtheirospermum japonicum</name>
    <dbReference type="NCBI Taxonomy" id="374723"/>
    <lineage>
        <taxon>Eukaryota</taxon>
        <taxon>Viridiplantae</taxon>
        <taxon>Streptophyta</taxon>
        <taxon>Embryophyta</taxon>
        <taxon>Tracheophyta</taxon>
        <taxon>Spermatophyta</taxon>
        <taxon>Magnoliopsida</taxon>
        <taxon>eudicotyledons</taxon>
        <taxon>Gunneridae</taxon>
        <taxon>Pentapetalae</taxon>
        <taxon>asterids</taxon>
        <taxon>lamiids</taxon>
        <taxon>Lamiales</taxon>
        <taxon>Orobanchaceae</taxon>
        <taxon>Orobanchaceae incertae sedis</taxon>
        <taxon>Phtheirospermum</taxon>
    </lineage>
</organism>
<dbReference type="Proteomes" id="UP000653305">
    <property type="component" value="Unassembled WGS sequence"/>
</dbReference>